<sequence length="288" mass="34172">MSQEDEQGKYISSKEGAELLQVPRQSFFYYVESRNIERQETEGGGKDRYEYKYEDVLRVKEELHKRWESRKPRTKASEAKTESKSDARTDWCTKEDLPYIFALDCEVYGIENSAPPNITYQWWQKNQTAIRVIFDANNRKDIWGCLTLLPMQEEDIFKILRDEMTEQEIHSEHVLSYEPDKEYSCYIASCVIRPAKRHFFNLLLKSVIGYWCDHPEVNIRKLYAFALGAAGNMGEENDGLRMIRKLYFSPRYDIAENAWELDLEHYNPSPIVRGFQNCVREKRERIDK</sequence>
<protein>
    <recommendedName>
        <fullName evidence="1">Ig-like domain-containing protein</fullName>
    </recommendedName>
</protein>
<evidence type="ECO:0000313" key="2">
    <source>
        <dbReference type="EMBL" id="GHO54783.1"/>
    </source>
</evidence>
<feature type="domain" description="Ig-like" evidence="1">
    <location>
        <begin position="72"/>
        <end position="187"/>
    </location>
</feature>
<organism evidence="2 3">
    <name type="scientific">Ktedonobacter robiniae</name>
    <dbReference type="NCBI Taxonomy" id="2778365"/>
    <lineage>
        <taxon>Bacteria</taxon>
        <taxon>Bacillati</taxon>
        <taxon>Chloroflexota</taxon>
        <taxon>Ktedonobacteria</taxon>
        <taxon>Ktedonobacterales</taxon>
        <taxon>Ktedonobacteraceae</taxon>
        <taxon>Ktedonobacter</taxon>
    </lineage>
</organism>
<dbReference type="PROSITE" id="PS50835">
    <property type="entry name" value="IG_LIKE"/>
    <property type="match status" value="1"/>
</dbReference>
<dbReference type="EMBL" id="BNJG01000001">
    <property type="protein sequence ID" value="GHO54783.1"/>
    <property type="molecule type" value="Genomic_DNA"/>
</dbReference>
<comment type="caution">
    <text evidence="2">The sequence shown here is derived from an EMBL/GenBank/DDBJ whole genome shotgun (WGS) entry which is preliminary data.</text>
</comment>
<dbReference type="Proteomes" id="UP000654345">
    <property type="component" value="Unassembled WGS sequence"/>
</dbReference>
<proteinExistence type="predicted"/>
<dbReference type="InterPro" id="IPR007110">
    <property type="entry name" value="Ig-like_dom"/>
</dbReference>
<evidence type="ECO:0000313" key="3">
    <source>
        <dbReference type="Proteomes" id="UP000654345"/>
    </source>
</evidence>
<accession>A0ABQ3UQ11</accession>
<name>A0ABQ3UQ11_9CHLR</name>
<evidence type="ECO:0000259" key="1">
    <source>
        <dbReference type="PROSITE" id="PS50835"/>
    </source>
</evidence>
<dbReference type="RefSeq" id="WP_201371454.1">
    <property type="nucleotide sequence ID" value="NZ_BNJG01000001.1"/>
</dbReference>
<keyword evidence="3" id="KW-1185">Reference proteome</keyword>
<gene>
    <name evidence="2" type="ORF">KSB_32580</name>
</gene>
<reference evidence="2 3" key="1">
    <citation type="journal article" date="2021" name="Int. J. Syst. Evol. Microbiol.">
        <title>Reticulibacter mediterranei gen. nov., sp. nov., within the new family Reticulibacteraceae fam. nov., and Ktedonospora formicarum gen. nov., sp. nov., Ktedonobacter robiniae sp. nov., Dictyobacter formicarum sp. nov. and Dictyobacter arantiisoli sp. nov., belonging to the class Ktedonobacteria.</title>
        <authorList>
            <person name="Yabe S."/>
            <person name="Zheng Y."/>
            <person name="Wang C.M."/>
            <person name="Sakai Y."/>
            <person name="Abe K."/>
            <person name="Yokota A."/>
            <person name="Donadio S."/>
            <person name="Cavaletti L."/>
            <person name="Monciardini P."/>
        </authorList>
    </citation>
    <scope>NUCLEOTIDE SEQUENCE [LARGE SCALE GENOMIC DNA]</scope>
    <source>
        <strain evidence="2 3">SOSP1-30</strain>
    </source>
</reference>